<name>A0ACB8FYQ6_9SAUR</name>
<evidence type="ECO:0000313" key="2">
    <source>
        <dbReference type="Proteomes" id="UP000827872"/>
    </source>
</evidence>
<sequence length="707" mass="78804">MARCPFKPLQRAGAELARQDEAELWFIFAGCRERIRGREAGSVAGSASLQTRTSPRILQLSVEGKPLLYFYQRLKFTKLPSGFMKGALQQGDMWTFWVFGVAWMLVGQVRADRAFIGPWEPMTPAPLCLEITEQPNNTQYSGRSVDCREVKKQNVSERCSFIRSNPDCRMDGGFLNYLNGIFCVFPADLQPVAVTLYILWLFYLFLILGVTAEKFFCPNLSAISTKLKLAHNVAQVMDRKHQTGLLFLYSVAWISALNGSGILIDLTASFGNGAPDVFSAVVAFSDPRTAGLAIGALFGAGIFVTTIVAGGIAMVRPFTTASRPFLRDAIFYMVAVFLTFVALYFEQVTLAEALSYIGLYVFYVLTVVVSTWLHKRQHRERLLPSTPAEPELPRDSEDGDSSSFNGGDYREEYQPLLPSEESTLQILTHSMNPLDYRKWRRKPCYWRVLKVFKLPVEVLLLLTVPVVDPDREDQNWKRPLNCLHLVTAPLICIITLKSGEYGFHKIQDVFPVWGVVALAGALLAVIVFCTTKNEEPPRYHIVFAFLGFLVSAMWINAAATEVVNILRTLGVIFRLSNTVLGLTLLAWGNSIGDTFSDLTMARQGYPRMAFSACFGGIIFNMLVGVGLGCLLQMTNTKLVVKLEPDSLLVWILAGALGLSLVFSFIAVPAQCFRLSRGYGCCLIVYYLAFLTVALLTEFKVIRLSTFS</sequence>
<accession>A0ACB8FYQ6</accession>
<comment type="caution">
    <text evidence="1">The sequence shown here is derived from an EMBL/GenBank/DDBJ whole genome shotgun (WGS) entry which is preliminary data.</text>
</comment>
<keyword evidence="2" id="KW-1185">Reference proteome</keyword>
<evidence type="ECO:0000313" key="1">
    <source>
        <dbReference type="EMBL" id="KAH8012210.1"/>
    </source>
</evidence>
<protein>
    <submittedName>
        <fullName evidence="1">Mitochondrial sodium/calcium exchanger protein</fullName>
    </submittedName>
</protein>
<dbReference type="Proteomes" id="UP000827872">
    <property type="component" value="Linkage Group LG13"/>
</dbReference>
<gene>
    <name evidence="1" type="primary">SLC8B1</name>
    <name evidence="1" type="ORF">K3G42_015449</name>
</gene>
<reference evidence="1" key="1">
    <citation type="submission" date="2021-08" db="EMBL/GenBank/DDBJ databases">
        <title>The first chromosome-level gecko genome reveals the dynamic sex chromosomes of Neotropical dwarf geckos (Sphaerodactylidae: Sphaerodactylus).</title>
        <authorList>
            <person name="Pinto B.J."/>
            <person name="Keating S.E."/>
            <person name="Gamble T."/>
        </authorList>
    </citation>
    <scope>NUCLEOTIDE SEQUENCE</scope>
    <source>
        <strain evidence="1">TG3544</strain>
    </source>
</reference>
<dbReference type="EMBL" id="CM037626">
    <property type="protein sequence ID" value="KAH8012210.1"/>
    <property type="molecule type" value="Genomic_DNA"/>
</dbReference>
<organism evidence="1 2">
    <name type="scientific">Sphaerodactylus townsendi</name>
    <dbReference type="NCBI Taxonomy" id="933632"/>
    <lineage>
        <taxon>Eukaryota</taxon>
        <taxon>Metazoa</taxon>
        <taxon>Chordata</taxon>
        <taxon>Craniata</taxon>
        <taxon>Vertebrata</taxon>
        <taxon>Euteleostomi</taxon>
        <taxon>Lepidosauria</taxon>
        <taxon>Squamata</taxon>
        <taxon>Bifurcata</taxon>
        <taxon>Gekkota</taxon>
        <taxon>Sphaerodactylidae</taxon>
        <taxon>Sphaerodactylus</taxon>
    </lineage>
</organism>
<proteinExistence type="predicted"/>